<dbReference type="PANTHER" id="PTHR11407">
    <property type="entry name" value="LYSOZYME C"/>
    <property type="match status" value="1"/>
</dbReference>
<dbReference type="CDD" id="cd16899">
    <property type="entry name" value="LYZ_C_invert"/>
    <property type="match status" value="1"/>
</dbReference>
<dbReference type="PROSITE" id="PS51348">
    <property type="entry name" value="GLYCOSYL_HYDROL_F22_2"/>
    <property type="match status" value="1"/>
</dbReference>
<reference evidence="10" key="1">
    <citation type="submission" date="2023-03" db="EMBL/GenBank/DDBJ databases">
        <title>Chromosome-level genomes of two armyworms, Mythimna separata and Mythimna loreyi, provide insights into the biosynthesis and reception of sex pheromones.</title>
        <authorList>
            <person name="Zhao H."/>
        </authorList>
    </citation>
    <scope>NUCLEOTIDE SEQUENCE</scope>
    <source>
        <strain evidence="10">BeijingLab</strain>
        <tissue evidence="10">Pupa</tissue>
    </source>
</reference>
<feature type="signal peptide" evidence="9">
    <location>
        <begin position="1"/>
        <end position="19"/>
    </location>
</feature>
<evidence type="ECO:0000256" key="8">
    <source>
        <dbReference type="RuleBase" id="RU004440"/>
    </source>
</evidence>
<keyword evidence="9" id="KW-0732">Signal</keyword>
<dbReference type="Gene3D" id="1.10.530.10">
    <property type="match status" value="1"/>
</dbReference>
<gene>
    <name evidence="10" type="ORF">PYW07_016591</name>
</gene>
<dbReference type="PANTHER" id="PTHR11407:SF63">
    <property type="entry name" value="LYSOZYME C"/>
    <property type="match status" value="1"/>
</dbReference>
<dbReference type="AlphaFoldDB" id="A0AAD7YJX2"/>
<comment type="catalytic activity">
    <reaction evidence="1">
        <text>Hydrolysis of (1-&gt;4)-beta-linkages between N-acetylmuramic acid and N-acetyl-D-glucosamine residues in a peptidoglycan and between N-acetyl-D-glucosamine residues in chitodextrins.</text>
        <dbReference type="EC" id="3.2.1.17"/>
    </reaction>
</comment>
<keyword evidence="7" id="KW-0326">Glycosidase</keyword>
<sequence length="138" mass="15530">MSRTILLVVLLCFMSKTFGKTLTECELVMEFRKHGFPEDQLKDWICLVNASGFRRTDVVNVGADGSSNYGLFQINDQYWCSDGDEPGKGCNVRCKDLALDDVAPQMKCSKIIYGAHGFEAWFGWVDKCKGKTLPEIKC</sequence>
<evidence type="ECO:0000256" key="1">
    <source>
        <dbReference type="ARBA" id="ARBA00000632"/>
    </source>
</evidence>
<evidence type="ECO:0000256" key="7">
    <source>
        <dbReference type="ARBA" id="ARBA00023295"/>
    </source>
</evidence>
<organism evidence="10 11">
    <name type="scientific">Mythimna separata</name>
    <name type="common">Oriental armyworm</name>
    <name type="synonym">Pseudaletia separata</name>
    <dbReference type="NCBI Taxonomy" id="271217"/>
    <lineage>
        <taxon>Eukaryota</taxon>
        <taxon>Metazoa</taxon>
        <taxon>Ecdysozoa</taxon>
        <taxon>Arthropoda</taxon>
        <taxon>Hexapoda</taxon>
        <taxon>Insecta</taxon>
        <taxon>Pterygota</taxon>
        <taxon>Neoptera</taxon>
        <taxon>Endopterygota</taxon>
        <taxon>Lepidoptera</taxon>
        <taxon>Glossata</taxon>
        <taxon>Ditrysia</taxon>
        <taxon>Noctuoidea</taxon>
        <taxon>Noctuidae</taxon>
        <taxon>Noctuinae</taxon>
        <taxon>Hadenini</taxon>
        <taxon>Mythimna</taxon>
    </lineage>
</organism>
<proteinExistence type="inferred from homology"/>
<keyword evidence="11" id="KW-1185">Reference proteome</keyword>
<dbReference type="InterPro" id="IPR023346">
    <property type="entry name" value="Lysozyme-like_dom_sf"/>
</dbReference>
<comment type="caution">
    <text evidence="10">The sequence shown here is derived from an EMBL/GenBank/DDBJ whole genome shotgun (WGS) entry which is preliminary data.</text>
</comment>
<evidence type="ECO:0000256" key="2">
    <source>
        <dbReference type="ARBA" id="ARBA00012732"/>
    </source>
</evidence>
<dbReference type="Proteomes" id="UP001231518">
    <property type="component" value="Chromosome 8"/>
</dbReference>
<dbReference type="GO" id="GO:0003796">
    <property type="term" value="F:lysozyme activity"/>
    <property type="evidence" value="ECO:0007669"/>
    <property type="project" value="UniProtKB-EC"/>
</dbReference>
<evidence type="ECO:0000256" key="9">
    <source>
        <dbReference type="SAM" id="SignalP"/>
    </source>
</evidence>
<keyword evidence="4" id="KW-0081">Bacteriolytic enzyme</keyword>
<evidence type="ECO:0000313" key="11">
    <source>
        <dbReference type="Proteomes" id="UP001231518"/>
    </source>
</evidence>
<evidence type="ECO:0000313" key="10">
    <source>
        <dbReference type="EMBL" id="KAJ8719035.1"/>
    </source>
</evidence>
<dbReference type="EMBL" id="JARGEI010000015">
    <property type="protein sequence ID" value="KAJ8719035.1"/>
    <property type="molecule type" value="Genomic_DNA"/>
</dbReference>
<dbReference type="SMART" id="SM00263">
    <property type="entry name" value="LYZ1"/>
    <property type="match status" value="1"/>
</dbReference>
<comment type="similarity">
    <text evidence="8">Belongs to the glycosyl hydrolase 22 family.</text>
</comment>
<dbReference type="EC" id="3.2.1.17" evidence="2"/>
<keyword evidence="3" id="KW-0929">Antimicrobial</keyword>
<evidence type="ECO:0000256" key="5">
    <source>
        <dbReference type="ARBA" id="ARBA00022801"/>
    </source>
</evidence>
<dbReference type="SUPFAM" id="SSF53955">
    <property type="entry name" value="Lysozyme-like"/>
    <property type="match status" value="1"/>
</dbReference>
<dbReference type="Pfam" id="PF00062">
    <property type="entry name" value="Lys"/>
    <property type="match status" value="1"/>
</dbReference>
<evidence type="ECO:0000256" key="3">
    <source>
        <dbReference type="ARBA" id="ARBA00022529"/>
    </source>
</evidence>
<evidence type="ECO:0000256" key="6">
    <source>
        <dbReference type="ARBA" id="ARBA00023157"/>
    </source>
</evidence>
<feature type="chain" id="PRO_5042262976" description="lysozyme" evidence="9">
    <location>
        <begin position="20"/>
        <end position="138"/>
    </location>
</feature>
<dbReference type="GO" id="GO:0042742">
    <property type="term" value="P:defense response to bacterium"/>
    <property type="evidence" value="ECO:0007669"/>
    <property type="project" value="UniProtKB-KW"/>
</dbReference>
<protein>
    <recommendedName>
        <fullName evidence="2">lysozyme</fullName>
        <ecNumber evidence="2">3.2.1.17</ecNumber>
    </recommendedName>
</protein>
<keyword evidence="5" id="KW-0378">Hydrolase</keyword>
<dbReference type="PRINTS" id="PR00135">
    <property type="entry name" value="LYZLACT"/>
</dbReference>
<dbReference type="InterPro" id="IPR001916">
    <property type="entry name" value="Glyco_hydro_22"/>
</dbReference>
<name>A0AAD7YJX2_MYTSE</name>
<keyword evidence="6" id="KW-1015">Disulfide bond</keyword>
<accession>A0AAD7YJX2</accession>
<dbReference type="GO" id="GO:0031640">
    <property type="term" value="P:killing of cells of another organism"/>
    <property type="evidence" value="ECO:0007669"/>
    <property type="project" value="UniProtKB-KW"/>
</dbReference>
<evidence type="ECO:0000256" key="4">
    <source>
        <dbReference type="ARBA" id="ARBA00022638"/>
    </source>
</evidence>